<name>A0A1X0QC05_9MICR</name>
<evidence type="ECO:0000313" key="1">
    <source>
        <dbReference type="EMBL" id="ORD97329.1"/>
    </source>
</evidence>
<evidence type="ECO:0000313" key="2">
    <source>
        <dbReference type="Proteomes" id="UP000192356"/>
    </source>
</evidence>
<proteinExistence type="predicted"/>
<dbReference type="Proteomes" id="UP000192356">
    <property type="component" value="Unassembled WGS sequence"/>
</dbReference>
<keyword evidence="2" id="KW-1185">Reference proteome</keyword>
<dbReference type="VEuPathDB" id="MicrosporidiaDB:HERIO_805"/>
<gene>
    <name evidence="1" type="ORF">HERIO_805</name>
</gene>
<dbReference type="AlphaFoldDB" id="A0A1X0QC05"/>
<dbReference type="EMBL" id="LVKB01000028">
    <property type="protein sequence ID" value="ORD97329.1"/>
    <property type="molecule type" value="Genomic_DNA"/>
</dbReference>
<organism evidence="1 2">
    <name type="scientific">Hepatospora eriocheir</name>
    <dbReference type="NCBI Taxonomy" id="1081669"/>
    <lineage>
        <taxon>Eukaryota</taxon>
        <taxon>Fungi</taxon>
        <taxon>Fungi incertae sedis</taxon>
        <taxon>Microsporidia</taxon>
        <taxon>Hepatosporidae</taxon>
        <taxon>Hepatospora</taxon>
    </lineage>
</organism>
<sequence length="98" mass="11485">MRRKMCDRYFYKYLKYTIKPSKGNIKLFGCFSYNGVSILEIIKGNIDVIMYTMNLNKNLKKLAKGLVLNEKLSFSEIMILNTLLRSQMIGLKKMISIF</sequence>
<accession>A0A1X0QC05</accession>
<protein>
    <submittedName>
        <fullName evidence="1">Uncharacterized protein</fullName>
    </submittedName>
</protein>
<comment type="caution">
    <text evidence="1">The sequence shown here is derived from an EMBL/GenBank/DDBJ whole genome shotgun (WGS) entry which is preliminary data.</text>
</comment>
<reference evidence="1 2" key="1">
    <citation type="journal article" date="2017" name="Environ. Microbiol.">
        <title>Decay of the glycolytic pathway and adaptation to intranuclear parasitism within Enterocytozoonidae microsporidia.</title>
        <authorList>
            <person name="Wiredu Boakye D."/>
            <person name="Jaroenlak P."/>
            <person name="Prachumwat A."/>
            <person name="Williams T.A."/>
            <person name="Bateman K.S."/>
            <person name="Itsathitphaisarn O."/>
            <person name="Sritunyalucksana K."/>
            <person name="Paszkiewicz K.H."/>
            <person name="Moore K.A."/>
            <person name="Stentiford G.D."/>
            <person name="Williams B.A."/>
        </authorList>
    </citation>
    <scope>NUCLEOTIDE SEQUENCE [LARGE SCALE GENOMIC DNA]</scope>
    <source>
        <strain evidence="1 2">GB1</strain>
    </source>
</reference>